<dbReference type="Gene3D" id="2.40.50.140">
    <property type="entry name" value="Nucleic acid-binding proteins"/>
    <property type="match status" value="1"/>
</dbReference>
<dbReference type="InterPro" id="IPR012340">
    <property type="entry name" value="NA-bd_OB-fold"/>
</dbReference>
<dbReference type="EMBL" id="JASWJB010000426">
    <property type="protein sequence ID" value="KAK2590535.1"/>
    <property type="molecule type" value="Genomic_DNA"/>
</dbReference>
<evidence type="ECO:0000313" key="1">
    <source>
        <dbReference type="EMBL" id="KAK2590535.1"/>
    </source>
</evidence>
<dbReference type="AlphaFoldDB" id="A0AAJ0FVI3"/>
<protein>
    <submittedName>
        <fullName evidence="1">Uncharacterized protein</fullName>
    </submittedName>
</protein>
<accession>A0AAJ0FVI3</accession>
<dbReference type="Proteomes" id="UP001251528">
    <property type="component" value="Unassembled WGS sequence"/>
</dbReference>
<name>A0AAJ0FVI3_9HYPO</name>
<reference evidence="1" key="1">
    <citation type="submission" date="2023-06" db="EMBL/GenBank/DDBJ databases">
        <title>Conoideocrella luteorostrata (Hypocreales: Clavicipitaceae), a potential biocontrol fungus for elongate hemlock scale in United States Christmas tree production areas.</title>
        <authorList>
            <person name="Barrett H."/>
            <person name="Lovett B."/>
            <person name="Macias A.M."/>
            <person name="Stajich J.E."/>
            <person name="Kasson M.T."/>
        </authorList>
    </citation>
    <scope>NUCLEOTIDE SEQUENCE</scope>
    <source>
        <strain evidence="1">ARSEF 14590</strain>
    </source>
</reference>
<organism evidence="1 2">
    <name type="scientific">Conoideocrella luteorostrata</name>
    <dbReference type="NCBI Taxonomy" id="1105319"/>
    <lineage>
        <taxon>Eukaryota</taxon>
        <taxon>Fungi</taxon>
        <taxon>Dikarya</taxon>
        <taxon>Ascomycota</taxon>
        <taxon>Pezizomycotina</taxon>
        <taxon>Sordariomycetes</taxon>
        <taxon>Hypocreomycetidae</taxon>
        <taxon>Hypocreales</taxon>
        <taxon>Clavicipitaceae</taxon>
        <taxon>Conoideocrella</taxon>
    </lineage>
</organism>
<proteinExistence type="predicted"/>
<keyword evidence="2" id="KW-1185">Reference proteome</keyword>
<comment type="caution">
    <text evidence="1">The sequence shown here is derived from an EMBL/GenBank/DDBJ whole genome shotgun (WGS) entry which is preliminary data.</text>
</comment>
<evidence type="ECO:0000313" key="2">
    <source>
        <dbReference type="Proteomes" id="UP001251528"/>
    </source>
</evidence>
<sequence length="123" mass="14004">MKKKNTSREQERAICRKGKEYERSKVLEEAKKIVLEEDASLPKPGTIKLDESGDRIKLRKTDDARCKGTRVVISGKLAKTHEVLTLTREIFIEIFGEMREVPAGARAPLNCELHADSYRIAKH</sequence>
<gene>
    <name evidence="1" type="ORF">QQS21_011785</name>
</gene>